<dbReference type="InterPro" id="IPR007085">
    <property type="entry name" value="DNA/pantothenate-metab_flavo_C"/>
</dbReference>
<dbReference type="Gene3D" id="3.40.50.1950">
    <property type="entry name" value="Flavin prenyltransferase-like"/>
    <property type="match status" value="1"/>
</dbReference>
<dbReference type="GO" id="GO:0015941">
    <property type="term" value="P:pantothenate catabolic process"/>
    <property type="evidence" value="ECO:0007669"/>
    <property type="project" value="InterPro"/>
</dbReference>
<dbReference type="SUPFAM" id="SSF102645">
    <property type="entry name" value="CoaB-like"/>
    <property type="match status" value="1"/>
</dbReference>
<dbReference type="Pfam" id="PF04127">
    <property type="entry name" value="DFP"/>
    <property type="match status" value="1"/>
</dbReference>
<keyword evidence="3" id="KW-0460">Magnesium</keyword>
<feature type="domain" description="Flavoprotein" evidence="5">
    <location>
        <begin position="1"/>
        <end position="171"/>
    </location>
</feature>
<evidence type="ECO:0000313" key="8">
    <source>
        <dbReference type="Proteomes" id="UP000576792"/>
    </source>
</evidence>
<dbReference type="HAMAP" id="MF_02225">
    <property type="entry name" value="CoaBC"/>
    <property type="match status" value="1"/>
</dbReference>
<keyword evidence="3" id="KW-0479">Metal-binding</keyword>
<accession>A0A846RUS9</accession>
<comment type="pathway">
    <text evidence="3 4">Cofactor biosynthesis; coenzyme A biosynthesis; CoA from (R)-pantothenate: step 2/5.</text>
</comment>
<keyword evidence="8" id="KW-1185">Reference proteome</keyword>
<feature type="domain" description="DNA/pantothenate metabolism flavoprotein C-terminal" evidence="6">
    <location>
        <begin position="186"/>
        <end position="406"/>
    </location>
</feature>
<dbReference type="EC" id="6.3.2.5" evidence="3"/>
<feature type="binding site" evidence="3">
    <location>
        <position position="347"/>
    </location>
    <ligand>
        <name>CTP</name>
        <dbReference type="ChEBI" id="CHEBI:37563"/>
    </ligand>
</feature>
<feature type="region of interest" description="Phosphopantothenoylcysteine decarboxylase" evidence="3">
    <location>
        <begin position="1"/>
        <end position="190"/>
    </location>
</feature>
<gene>
    <name evidence="3" type="primary">coaBC</name>
    <name evidence="7" type="ORF">BKA07_002584</name>
</gene>
<dbReference type="EC" id="4.1.1.36" evidence="3"/>
<dbReference type="GO" id="GO:0015937">
    <property type="term" value="P:coenzyme A biosynthetic process"/>
    <property type="evidence" value="ECO:0007669"/>
    <property type="project" value="UniProtKB-UniRule"/>
</dbReference>
<comment type="cofactor">
    <cofactor evidence="3">
        <name>FMN</name>
        <dbReference type="ChEBI" id="CHEBI:58210"/>
    </cofactor>
    <text evidence="3">Binds 1 FMN per subunit.</text>
</comment>
<evidence type="ECO:0000259" key="5">
    <source>
        <dbReference type="Pfam" id="PF02441"/>
    </source>
</evidence>
<dbReference type="EMBL" id="JAATJN010000001">
    <property type="protein sequence ID" value="NJC57549.1"/>
    <property type="molecule type" value="Genomic_DNA"/>
</dbReference>
<dbReference type="GO" id="GO:0004633">
    <property type="term" value="F:phosphopantothenoylcysteine decarboxylase activity"/>
    <property type="evidence" value="ECO:0007669"/>
    <property type="project" value="UniProtKB-UniRule"/>
</dbReference>
<comment type="cofactor">
    <cofactor evidence="3">
        <name>Mg(2+)</name>
        <dbReference type="ChEBI" id="CHEBI:18420"/>
    </cofactor>
</comment>
<dbReference type="AlphaFoldDB" id="A0A846RUS9"/>
<keyword evidence="3 4" id="KW-0436">Ligase</keyword>
<dbReference type="Gene3D" id="3.40.50.10300">
    <property type="entry name" value="CoaB-like"/>
    <property type="match status" value="1"/>
</dbReference>
<keyword evidence="3 4" id="KW-0288">FMN</keyword>
<dbReference type="GO" id="GO:0010181">
    <property type="term" value="F:FMN binding"/>
    <property type="evidence" value="ECO:0007669"/>
    <property type="project" value="UniProtKB-UniRule"/>
</dbReference>
<comment type="function">
    <text evidence="4">Catalyzes two steps in the biosynthesis of coenzyme A. In the first step cysteine is conjugated to 4'-phosphopantothenate to form 4-phosphopantothenoylcysteine, in the latter compound is decarboxylated to form 4'-phosphopantotheine.</text>
</comment>
<dbReference type="RefSeq" id="WP_167951231.1">
    <property type="nucleotide sequence ID" value="NZ_BAAAPQ010000034.1"/>
</dbReference>
<dbReference type="GO" id="GO:0046872">
    <property type="term" value="F:metal ion binding"/>
    <property type="evidence" value="ECO:0007669"/>
    <property type="project" value="UniProtKB-KW"/>
</dbReference>
<feature type="binding site" evidence="3">
    <location>
        <position position="329"/>
    </location>
    <ligand>
        <name>CTP</name>
        <dbReference type="ChEBI" id="CHEBI:37563"/>
    </ligand>
</feature>
<evidence type="ECO:0000313" key="7">
    <source>
        <dbReference type="EMBL" id="NJC57549.1"/>
    </source>
</evidence>
<proteinExistence type="inferred from homology"/>
<comment type="similarity">
    <text evidence="3 4">In the N-terminal section; belongs to the HFCD (homo-oligomeric flavin containing Cys decarboxylase) superfamily.</text>
</comment>
<keyword evidence="3" id="KW-0511">Multifunctional enzyme</keyword>
<comment type="caution">
    <text evidence="3">Lacks conserved residue(s) required for the propagation of feature annotation.</text>
</comment>
<feature type="binding site" evidence="3">
    <location>
        <position position="293"/>
    </location>
    <ligand>
        <name>CTP</name>
        <dbReference type="ChEBI" id="CHEBI:37563"/>
    </ligand>
</feature>
<comment type="catalytic activity">
    <reaction evidence="3 4">
        <text>(R)-4'-phosphopantothenate + L-cysteine + CTP = N-[(R)-4-phosphopantothenoyl]-L-cysteine + CMP + diphosphate + H(+)</text>
        <dbReference type="Rhea" id="RHEA:19397"/>
        <dbReference type="ChEBI" id="CHEBI:10986"/>
        <dbReference type="ChEBI" id="CHEBI:15378"/>
        <dbReference type="ChEBI" id="CHEBI:33019"/>
        <dbReference type="ChEBI" id="CHEBI:35235"/>
        <dbReference type="ChEBI" id="CHEBI:37563"/>
        <dbReference type="ChEBI" id="CHEBI:59458"/>
        <dbReference type="ChEBI" id="CHEBI:60377"/>
        <dbReference type="EC" id="6.3.2.5"/>
    </reaction>
</comment>
<protein>
    <recommendedName>
        <fullName evidence="3">Coenzyme A biosynthesis bifunctional protein CoaBC</fullName>
    </recommendedName>
    <alternativeName>
        <fullName evidence="3">DNA/pantothenate metabolism flavoprotein</fullName>
    </alternativeName>
    <alternativeName>
        <fullName evidence="3">Phosphopantothenoylcysteine synthetase/decarboxylase</fullName>
        <shortName evidence="3">PPCS-PPCDC</shortName>
    </alternativeName>
    <domain>
        <recommendedName>
            <fullName evidence="3">Phosphopantothenoylcysteine decarboxylase</fullName>
            <shortName evidence="3">PPC decarboxylase</shortName>
            <shortName evidence="3">PPC-DC</shortName>
            <ecNumber evidence="3">4.1.1.36</ecNumber>
        </recommendedName>
        <alternativeName>
            <fullName evidence="3">CoaC</fullName>
        </alternativeName>
    </domain>
    <domain>
        <recommendedName>
            <fullName evidence="3">Phosphopantothenate--cysteine ligase</fullName>
            <ecNumber evidence="3">6.3.2.5</ecNumber>
        </recommendedName>
        <alternativeName>
            <fullName evidence="3">CoaB</fullName>
        </alternativeName>
        <alternativeName>
            <fullName evidence="3">Phosphopantothenoylcysteine synthetase</fullName>
            <shortName evidence="3">PPC synthetase</shortName>
            <shortName evidence="3">PPC-S</shortName>
        </alternativeName>
    </domain>
</protein>
<dbReference type="GO" id="GO:0004632">
    <property type="term" value="F:phosphopantothenate--cysteine ligase activity"/>
    <property type="evidence" value="ECO:0007669"/>
    <property type="project" value="UniProtKB-UniRule"/>
</dbReference>
<keyword evidence="3 4" id="KW-0285">Flavoprotein</keyword>
<comment type="catalytic activity">
    <reaction evidence="3 4">
        <text>N-[(R)-4-phosphopantothenoyl]-L-cysteine + H(+) = (R)-4'-phosphopantetheine + CO2</text>
        <dbReference type="Rhea" id="RHEA:16793"/>
        <dbReference type="ChEBI" id="CHEBI:15378"/>
        <dbReference type="ChEBI" id="CHEBI:16526"/>
        <dbReference type="ChEBI" id="CHEBI:59458"/>
        <dbReference type="ChEBI" id="CHEBI:61723"/>
        <dbReference type="EC" id="4.1.1.36"/>
    </reaction>
</comment>
<dbReference type="PANTHER" id="PTHR14359:SF6">
    <property type="entry name" value="PHOSPHOPANTOTHENOYLCYSTEINE DECARBOXYLASE"/>
    <property type="match status" value="1"/>
</dbReference>
<evidence type="ECO:0000256" key="3">
    <source>
        <dbReference type="HAMAP-Rule" id="MF_02225"/>
    </source>
</evidence>
<keyword evidence="2 3" id="KW-0456">Lyase</keyword>
<dbReference type="InterPro" id="IPR003382">
    <property type="entry name" value="Flavoprotein"/>
</dbReference>
<feature type="binding site" evidence="3">
    <location>
        <begin position="310"/>
        <end position="313"/>
    </location>
    <ligand>
        <name>CTP</name>
        <dbReference type="ChEBI" id="CHEBI:37563"/>
    </ligand>
</feature>
<feature type="binding site" evidence="3">
    <location>
        <position position="283"/>
    </location>
    <ligand>
        <name>CTP</name>
        <dbReference type="ChEBI" id="CHEBI:37563"/>
    </ligand>
</feature>
<feature type="binding site" evidence="3">
    <location>
        <position position="351"/>
    </location>
    <ligand>
        <name>CTP</name>
        <dbReference type="ChEBI" id="CHEBI:37563"/>
    </ligand>
</feature>
<evidence type="ECO:0000256" key="1">
    <source>
        <dbReference type="ARBA" id="ARBA00022793"/>
    </source>
</evidence>
<name>A0A846RUS9_9MICO</name>
<comment type="pathway">
    <text evidence="3 4">Cofactor biosynthesis; coenzyme A biosynthesis; CoA from (R)-pantothenate: step 3/5.</text>
</comment>
<evidence type="ECO:0000259" key="6">
    <source>
        <dbReference type="Pfam" id="PF04127"/>
    </source>
</evidence>
<dbReference type="Proteomes" id="UP000576792">
    <property type="component" value="Unassembled WGS sequence"/>
</dbReference>
<dbReference type="GO" id="GO:0071513">
    <property type="term" value="C:phosphopantothenoylcysteine decarboxylase complex"/>
    <property type="evidence" value="ECO:0007669"/>
    <property type="project" value="TreeGrafter"/>
</dbReference>
<dbReference type="InterPro" id="IPR005252">
    <property type="entry name" value="CoaBC"/>
</dbReference>
<comment type="similarity">
    <text evidence="3 4">In the C-terminal section; belongs to the PPC synthetase family.</text>
</comment>
<dbReference type="InterPro" id="IPR035929">
    <property type="entry name" value="CoaB-like_sf"/>
</dbReference>
<evidence type="ECO:0000256" key="2">
    <source>
        <dbReference type="ARBA" id="ARBA00023239"/>
    </source>
</evidence>
<comment type="function">
    <text evidence="3">Catalyzes two sequential steps in the biosynthesis of coenzyme A. In the first step cysteine is conjugated to 4'-phosphopantothenate to form 4-phosphopantothenoylcysteine. In the second step the latter compound is decarboxylated to form 4'-phosphopantotheine.</text>
</comment>
<evidence type="ECO:0000256" key="4">
    <source>
        <dbReference type="RuleBase" id="RU364078"/>
    </source>
</evidence>
<reference evidence="7 8" key="1">
    <citation type="submission" date="2020-03" db="EMBL/GenBank/DDBJ databases">
        <title>Sequencing the genomes of 1000 actinobacteria strains.</title>
        <authorList>
            <person name="Klenk H.-P."/>
        </authorList>
    </citation>
    <scope>NUCLEOTIDE SEQUENCE [LARGE SCALE GENOMIC DNA]</scope>
    <source>
        <strain evidence="7 8">DSM 18964</strain>
    </source>
</reference>
<dbReference type="NCBIfam" id="TIGR00521">
    <property type="entry name" value="coaBC_dfp"/>
    <property type="match status" value="1"/>
</dbReference>
<dbReference type="UniPathway" id="UPA00241">
    <property type="reaction ID" value="UER00353"/>
</dbReference>
<organism evidence="7 8">
    <name type="scientific">Brevibacterium marinum</name>
    <dbReference type="NCBI Taxonomy" id="418643"/>
    <lineage>
        <taxon>Bacteria</taxon>
        <taxon>Bacillati</taxon>
        <taxon>Actinomycetota</taxon>
        <taxon>Actinomycetes</taxon>
        <taxon>Micrococcales</taxon>
        <taxon>Brevibacteriaceae</taxon>
        <taxon>Brevibacterium</taxon>
    </lineage>
</organism>
<keyword evidence="1 3" id="KW-0210">Decarboxylase</keyword>
<dbReference type="SUPFAM" id="SSF52507">
    <property type="entry name" value="Homo-oligomeric flavin-containing Cys decarboxylases, HFCD"/>
    <property type="match status" value="1"/>
</dbReference>
<dbReference type="Pfam" id="PF02441">
    <property type="entry name" value="Flavoprotein"/>
    <property type="match status" value="1"/>
</dbReference>
<sequence>MRTVLGVAGGIAAYKACHVIRRLRELGHSVKVVPTASALNFVGAATFEALSSQSVTTDVFDEVESVNHVRIGQDAELVVIAPATANTVAKLAAGIADDLLTATVLTTTAEVVIAPAMHSEMWQNPATVANIATLKQRGIHVLDPAVGRLTGPDSGPGRLPEPEAIIDFALSAAASAERVSAEPAPLAGRHIVISAGGTREPLDPVRFLGNRSSGKQGIALARAAAAAGARTHLVAANVDSGLLAGLPEAISVTEVESTLDLQSVMQTAQPDADAIIMSAAVADYRPADRTDSKMKKSGDEGMTLRLIQNPDVLVGLVGARRRGQHIIGFAAETGDSDHSALDYAKAKFRRKGVDLLVFNDVSEDRAFGHDDTAVQILSADGDRVIAGEEFRGSKDDVSEKVIAALADRLECVESSA</sequence>
<dbReference type="InterPro" id="IPR036551">
    <property type="entry name" value="Flavin_trans-like"/>
</dbReference>
<feature type="region of interest" description="Phosphopantothenate--cysteine ligase" evidence="3">
    <location>
        <begin position="191"/>
        <end position="416"/>
    </location>
</feature>
<dbReference type="PANTHER" id="PTHR14359">
    <property type="entry name" value="HOMO-OLIGOMERIC FLAVIN CONTAINING CYS DECARBOXYLASE FAMILY"/>
    <property type="match status" value="1"/>
</dbReference>
<comment type="caution">
    <text evidence="7">The sequence shown here is derived from an EMBL/GenBank/DDBJ whole genome shotgun (WGS) entry which is preliminary data.</text>
</comment>